<feature type="compositionally biased region" description="Low complexity" evidence="2">
    <location>
        <begin position="317"/>
        <end position="329"/>
    </location>
</feature>
<name>A0A2P6VE13_9CHLO</name>
<organism evidence="4 5">
    <name type="scientific">Micractinium conductrix</name>
    <dbReference type="NCBI Taxonomy" id="554055"/>
    <lineage>
        <taxon>Eukaryota</taxon>
        <taxon>Viridiplantae</taxon>
        <taxon>Chlorophyta</taxon>
        <taxon>core chlorophytes</taxon>
        <taxon>Trebouxiophyceae</taxon>
        <taxon>Chlorellales</taxon>
        <taxon>Chlorellaceae</taxon>
        <taxon>Chlorella clade</taxon>
        <taxon>Micractinium</taxon>
    </lineage>
</organism>
<feature type="region of interest" description="Disordered" evidence="2">
    <location>
        <begin position="24"/>
        <end position="56"/>
    </location>
</feature>
<sequence length="350" mass="35056">MQLSVATSCRPVCPVAVARQQARRPPPPAFSAAAAGGRAAAARPHRPGRPVAASAAAPGTYQASESAAGSVVVQVLPDEAAVAAFLCDTVERAAAAAVEARGSFTLAIPGGSVLKALKGLAGRPIPWDKTRIFFVNHKCVPKDDPATSSYAKARALFLDAVGAPGCAVPPSGTESAEAEAAAYAAALSSAADAAGMERAPGGAPRFDLMLIGVGSDGHVGSLYPNNSAVFDPSGALVLPVVKAKPPASITLSLAVMNAAREVLVCLTGASKSGAARLALETTNLPAGEFPAQLVRPDLGPATWVLDTASAAELSLAAGGERPQQQPAEGQQGGGRQAGMPLPDGSILYTF</sequence>
<dbReference type="EMBL" id="LHPF02000011">
    <property type="protein sequence ID" value="PSC72340.1"/>
    <property type="molecule type" value="Genomic_DNA"/>
</dbReference>
<gene>
    <name evidence="4" type="ORF">C2E20_4428</name>
</gene>
<feature type="domain" description="Glucosamine/galactosamine-6-phosphate isomerase" evidence="3">
    <location>
        <begin position="77"/>
        <end position="303"/>
    </location>
</feature>
<evidence type="ECO:0000313" key="5">
    <source>
        <dbReference type="Proteomes" id="UP000239649"/>
    </source>
</evidence>
<keyword evidence="5" id="KW-1185">Reference proteome</keyword>
<proteinExistence type="predicted"/>
<dbReference type="Gene3D" id="3.40.50.1360">
    <property type="match status" value="1"/>
</dbReference>
<dbReference type="InterPro" id="IPR037171">
    <property type="entry name" value="NagB/RpiA_transferase-like"/>
</dbReference>
<dbReference type="GO" id="GO:0006098">
    <property type="term" value="P:pentose-phosphate shunt"/>
    <property type="evidence" value="ECO:0007669"/>
    <property type="project" value="UniProtKB-UniPathway"/>
</dbReference>
<dbReference type="OrthoDB" id="432544at2759"/>
<evidence type="ECO:0000313" key="4">
    <source>
        <dbReference type="EMBL" id="PSC72340.1"/>
    </source>
</evidence>
<reference evidence="4 5" key="1">
    <citation type="journal article" date="2018" name="Plant J.">
        <title>Genome sequences of Chlorella sorokiniana UTEX 1602 and Micractinium conductrix SAG 241.80: implications to maltose excretion by a green alga.</title>
        <authorList>
            <person name="Arriola M.B."/>
            <person name="Velmurugan N."/>
            <person name="Zhang Y."/>
            <person name="Plunkett M.H."/>
            <person name="Hondzo H."/>
            <person name="Barney B.M."/>
        </authorList>
    </citation>
    <scope>NUCLEOTIDE SEQUENCE [LARGE SCALE GENOMIC DNA]</scope>
    <source>
        <strain evidence="4 5">SAG 241.80</strain>
    </source>
</reference>
<evidence type="ECO:0000256" key="2">
    <source>
        <dbReference type="SAM" id="MobiDB-lite"/>
    </source>
</evidence>
<comment type="pathway">
    <text evidence="1">Carbohydrate degradation; pentose phosphate pathway.</text>
</comment>
<dbReference type="PANTHER" id="PTHR11054:SF0">
    <property type="entry name" value="6-PHOSPHOGLUCONOLACTONASE"/>
    <property type="match status" value="1"/>
</dbReference>
<feature type="region of interest" description="Disordered" evidence="2">
    <location>
        <begin position="317"/>
        <end position="344"/>
    </location>
</feature>
<feature type="compositionally biased region" description="Low complexity" evidence="2">
    <location>
        <begin position="30"/>
        <end position="42"/>
    </location>
</feature>
<evidence type="ECO:0000259" key="3">
    <source>
        <dbReference type="Pfam" id="PF01182"/>
    </source>
</evidence>
<dbReference type="Pfam" id="PF01182">
    <property type="entry name" value="Glucosamine_iso"/>
    <property type="match status" value="1"/>
</dbReference>
<protein>
    <submittedName>
        <fullName evidence="4">6-phosphogluconolactonase</fullName>
    </submittedName>
</protein>
<dbReference type="GO" id="GO:0005975">
    <property type="term" value="P:carbohydrate metabolic process"/>
    <property type="evidence" value="ECO:0007669"/>
    <property type="project" value="InterPro"/>
</dbReference>
<dbReference type="InterPro" id="IPR039104">
    <property type="entry name" value="6PGL"/>
</dbReference>
<dbReference type="AlphaFoldDB" id="A0A2P6VE13"/>
<dbReference type="Proteomes" id="UP000239649">
    <property type="component" value="Unassembled WGS sequence"/>
</dbReference>
<comment type="caution">
    <text evidence="4">The sequence shown here is derived from an EMBL/GenBank/DDBJ whole genome shotgun (WGS) entry which is preliminary data.</text>
</comment>
<dbReference type="InterPro" id="IPR006148">
    <property type="entry name" value="Glc/Gal-6P_isomerase"/>
</dbReference>
<dbReference type="PANTHER" id="PTHR11054">
    <property type="entry name" value="6-PHOSPHOGLUCONOLACTONASE"/>
    <property type="match status" value="1"/>
</dbReference>
<accession>A0A2P6VE13</accession>
<dbReference type="STRING" id="554055.A0A2P6VE13"/>
<evidence type="ECO:0000256" key="1">
    <source>
        <dbReference type="ARBA" id="ARBA00004959"/>
    </source>
</evidence>
<dbReference type="SUPFAM" id="SSF100950">
    <property type="entry name" value="NagB/RpiA/CoA transferase-like"/>
    <property type="match status" value="1"/>
</dbReference>
<dbReference type="UniPathway" id="UPA00115"/>